<evidence type="ECO:0000256" key="10">
    <source>
        <dbReference type="ARBA" id="ARBA00022989"/>
    </source>
</evidence>
<evidence type="ECO:0000256" key="11">
    <source>
        <dbReference type="ARBA" id="ARBA00023012"/>
    </source>
</evidence>
<dbReference type="GO" id="GO:0000155">
    <property type="term" value="F:phosphorelay sensor kinase activity"/>
    <property type="evidence" value="ECO:0007669"/>
    <property type="project" value="InterPro"/>
</dbReference>
<evidence type="ECO:0000259" key="15">
    <source>
        <dbReference type="PROSITE" id="PS50112"/>
    </source>
</evidence>
<dbReference type="SUPFAM" id="SSF47384">
    <property type="entry name" value="Homodimeric domain of signal transducing histidine kinase"/>
    <property type="match status" value="1"/>
</dbReference>
<organism evidence="17 18">
    <name type="scientific">Monoglobus pectinilyticus</name>
    <dbReference type="NCBI Taxonomy" id="1981510"/>
    <lineage>
        <taxon>Bacteria</taxon>
        <taxon>Bacillati</taxon>
        <taxon>Bacillota</taxon>
        <taxon>Clostridia</taxon>
        <taxon>Monoglobales</taxon>
        <taxon>Monoglobaceae</taxon>
        <taxon>Monoglobus</taxon>
    </lineage>
</organism>
<evidence type="ECO:0000256" key="4">
    <source>
        <dbReference type="ARBA" id="ARBA00022553"/>
    </source>
</evidence>
<evidence type="ECO:0000256" key="1">
    <source>
        <dbReference type="ARBA" id="ARBA00000085"/>
    </source>
</evidence>
<dbReference type="InterPro" id="IPR004358">
    <property type="entry name" value="Sig_transdc_His_kin-like_C"/>
</dbReference>
<evidence type="ECO:0000256" key="5">
    <source>
        <dbReference type="ARBA" id="ARBA00022679"/>
    </source>
</evidence>
<dbReference type="PROSITE" id="PS50885">
    <property type="entry name" value="HAMP"/>
    <property type="match status" value="1"/>
</dbReference>
<dbReference type="Pfam" id="PF13188">
    <property type="entry name" value="PAS_8"/>
    <property type="match status" value="1"/>
</dbReference>
<evidence type="ECO:0000313" key="17">
    <source>
        <dbReference type="EMBL" id="AUO19104.1"/>
    </source>
</evidence>
<dbReference type="InterPro" id="IPR036890">
    <property type="entry name" value="HATPase_C_sf"/>
</dbReference>
<evidence type="ECO:0000256" key="7">
    <source>
        <dbReference type="ARBA" id="ARBA00022741"/>
    </source>
</evidence>
<dbReference type="EMBL" id="CP020991">
    <property type="protein sequence ID" value="AUO19104.1"/>
    <property type="molecule type" value="Genomic_DNA"/>
</dbReference>
<dbReference type="InterPro" id="IPR005467">
    <property type="entry name" value="His_kinase_dom"/>
</dbReference>
<accession>A0A2K9P1G3</accession>
<dbReference type="InterPro" id="IPR050351">
    <property type="entry name" value="BphY/WalK/GraS-like"/>
</dbReference>
<dbReference type="KEGG" id="mpec:B9O19_00931"/>
<keyword evidence="6 13" id="KW-0812">Transmembrane</keyword>
<comment type="catalytic activity">
    <reaction evidence="1">
        <text>ATP + protein L-histidine = ADP + protein N-phospho-L-histidine.</text>
        <dbReference type="EC" id="2.7.13.3"/>
    </reaction>
</comment>
<name>A0A2K9P1G3_9FIRM</name>
<dbReference type="RefSeq" id="WP_102365334.1">
    <property type="nucleotide sequence ID" value="NZ_CP020991.1"/>
</dbReference>
<dbReference type="InterPro" id="IPR003660">
    <property type="entry name" value="HAMP_dom"/>
</dbReference>
<dbReference type="PROSITE" id="PS50109">
    <property type="entry name" value="HIS_KIN"/>
    <property type="match status" value="1"/>
</dbReference>
<dbReference type="SUPFAM" id="SSF55785">
    <property type="entry name" value="PYP-like sensor domain (PAS domain)"/>
    <property type="match status" value="1"/>
</dbReference>
<dbReference type="AlphaFoldDB" id="A0A2K9P1G3"/>
<evidence type="ECO:0000256" key="8">
    <source>
        <dbReference type="ARBA" id="ARBA00022777"/>
    </source>
</evidence>
<dbReference type="Gene3D" id="1.10.287.130">
    <property type="match status" value="1"/>
</dbReference>
<dbReference type="FunFam" id="3.30.565.10:FF:000006">
    <property type="entry name" value="Sensor histidine kinase WalK"/>
    <property type="match status" value="1"/>
</dbReference>
<protein>
    <recommendedName>
        <fullName evidence="3">histidine kinase</fullName>
        <ecNumber evidence="3">2.7.13.3</ecNumber>
    </recommendedName>
</protein>
<dbReference type="CDD" id="cd06225">
    <property type="entry name" value="HAMP"/>
    <property type="match status" value="1"/>
</dbReference>
<dbReference type="SMART" id="SM00387">
    <property type="entry name" value="HATPase_c"/>
    <property type="match status" value="1"/>
</dbReference>
<keyword evidence="7" id="KW-0547">Nucleotide-binding</keyword>
<feature type="domain" description="HAMP" evidence="16">
    <location>
        <begin position="198"/>
        <end position="250"/>
    </location>
</feature>
<evidence type="ECO:0000256" key="9">
    <source>
        <dbReference type="ARBA" id="ARBA00022840"/>
    </source>
</evidence>
<keyword evidence="5" id="KW-0808">Transferase</keyword>
<dbReference type="SUPFAM" id="SSF55874">
    <property type="entry name" value="ATPase domain of HSP90 chaperone/DNA topoisomerase II/histidine kinase"/>
    <property type="match status" value="1"/>
</dbReference>
<feature type="transmembrane region" description="Helical" evidence="13">
    <location>
        <begin position="174"/>
        <end position="196"/>
    </location>
</feature>
<evidence type="ECO:0000256" key="6">
    <source>
        <dbReference type="ARBA" id="ARBA00022692"/>
    </source>
</evidence>
<dbReference type="Pfam" id="PF02518">
    <property type="entry name" value="HATPase_c"/>
    <property type="match status" value="1"/>
</dbReference>
<proteinExistence type="predicted"/>
<evidence type="ECO:0000259" key="16">
    <source>
        <dbReference type="PROSITE" id="PS50885"/>
    </source>
</evidence>
<keyword evidence="4" id="KW-0597">Phosphoprotein</keyword>
<dbReference type="GO" id="GO:0000156">
    <property type="term" value="F:phosphorelay response regulator activity"/>
    <property type="evidence" value="ECO:0007669"/>
    <property type="project" value="TreeGrafter"/>
</dbReference>
<dbReference type="Gene3D" id="6.10.340.10">
    <property type="match status" value="1"/>
</dbReference>
<dbReference type="GO" id="GO:0005524">
    <property type="term" value="F:ATP binding"/>
    <property type="evidence" value="ECO:0007669"/>
    <property type="project" value="UniProtKB-KW"/>
</dbReference>
<dbReference type="PRINTS" id="PR00344">
    <property type="entry name" value="BCTRLSENSOR"/>
</dbReference>
<keyword evidence="8 17" id="KW-0418">Kinase</keyword>
<feature type="transmembrane region" description="Helical" evidence="13">
    <location>
        <begin position="6"/>
        <end position="33"/>
    </location>
</feature>
<evidence type="ECO:0000259" key="14">
    <source>
        <dbReference type="PROSITE" id="PS50109"/>
    </source>
</evidence>
<keyword evidence="9" id="KW-0067">ATP-binding</keyword>
<dbReference type="GO" id="GO:0007234">
    <property type="term" value="P:osmosensory signaling via phosphorelay pathway"/>
    <property type="evidence" value="ECO:0007669"/>
    <property type="project" value="TreeGrafter"/>
</dbReference>
<keyword evidence="10 13" id="KW-1133">Transmembrane helix</keyword>
<dbReference type="Pfam" id="PF00512">
    <property type="entry name" value="HisKA"/>
    <property type="match status" value="1"/>
</dbReference>
<dbReference type="Proteomes" id="UP000235589">
    <property type="component" value="Chromosome"/>
</dbReference>
<dbReference type="SMART" id="SM00388">
    <property type="entry name" value="HisKA"/>
    <property type="match status" value="1"/>
</dbReference>
<dbReference type="CDD" id="cd00130">
    <property type="entry name" value="PAS"/>
    <property type="match status" value="1"/>
</dbReference>
<keyword evidence="18" id="KW-1185">Reference proteome</keyword>
<dbReference type="Gene3D" id="3.30.450.20">
    <property type="entry name" value="PAS domain"/>
    <property type="match status" value="1"/>
</dbReference>
<feature type="domain" description="PAS" evidence="15">
    <location>
        <begin position="255"/>
        <end position="297"/>
    </location>
</feature>
<evidence type="ECO:0000256" key="2">
    <source>
        <dbReference type="ARBA" id="ARBA00004141"/>
    </source>
</evidence>
<reference evidence="17 18" key="1">
    <citation type="submission" date="2017-04" db="EMBL/GenBank/DDBJ databases">
        <title>Monoglobus pectinilyticus 14 draft genome.</title>
        <authorList>
            <person name="Kim C."/>
            <person name="Rosendale D.I."/>
            <person name="Kelly W.J."/>
            <person name="Tannock G.W."/>
            <person name="Patchett M.L."/>
            <person name="Jordens J.Z."/>
        </authorList>
    </citation>
    <scope>NUCLEOTIDE SEQUENCE [LARGE SCALE GENOMIC DNA]</scope>
    <source>
        <strain evidence="17 18">14</strain>
    </source>
</reference>
<dbReference type="InterPro" id="IPR003661">
    <property type="entry name" value="HisK_dim/P_dom"/>
</dbReference>
<dbReference type="InterPro" id="IPR000014">
    <property type="entry name" value="PAS"/>
</dbReference>
<dbReference type="CDD" id="cd00082">
    <property type="entry name" value="HisKA"/>
    <property type="match status" value="1"/>
</dbReference>
<dbReference type="InterPro" id="IPR036097">
    <property type="entry name" value="HisK_dim/P_sf"/>
</dbReference>
<gene>
    <name evidence="17" type="ORF">B9O19_00931</name>
</gene>
<dbReference type="SMART" id="SM00304">
    <property type="entry name" value="HAMP"/>
    <property type="match status" value="1"/>
</dbReference>
<dbReference type="EC" id="2.7.13.3" evidence="3"/>
<feature type="domain" description="Histidine kinase" evidence="14">
    <location>
        <begin position="376"/>
        <end position="594"/>
    </location>
</feature>
<dbReference type="GeneID" id="98062347"/>
<dbReference type="PROSITE" id="PS50112">
    <property type="entry name" value="PAS"/>
    <property type="match status" value="1"/>
</dbReference>
<keyword evidence="12 13" id="KW-0472">Membrane</keyword>
<dbReference type="PANTHER" id="PTHR42878">
    <property type="entry name" value="TWO-COMPONENT HISTIDINE KINASE"/>
    <property type="match status" value="1"/>
</dbReference>
<dbReference type="GO" id="GO:0030295">
    <property type="term" value="F:protein kinase activator activity"/>
    <property type="evidence" value="ECO:0007669"/>
    <property type="project" value="TreeGrafter"/>
</dbReference>
<dbReference type="Pfam" id="PF00672">
    <property type="entry name" value="HAMP"/>
    <property type="match status" value="1"/>
</dbReference>
<dbReference type="PANTHER" id="PTHR42878:SF7">
    <property type="entry name" value="SENSOR HISTIDINE KINASE GLRK"/>
    <property type="match status" value="1"/>
</dbReference>
<sequence length="596" mass="67018">MFKGKLIYRTVALFMAVVILLIAAFGVAAVFCVTRNYENSFIAHADSAIQSGLPDSLQTILNSSKREFVKQYEIKKLLDSYSSVLKLDENRKCYILSGAGGEVIAPSALMQEKVQKTPNLTNALDKHTKGSNSNFSSDVLDYAYYIKPVTDTADGYIIYIRDNKNVLRDIINQLLWVLLWTLLAGIALAVLTAVYVSRSVTVPLRKLSRRADSFARGIYDLPAETGRNDEIGALSKAFNHMGSVMSRTISQIGAEKHKVDVILEHITNGIMAFDTDQKLIHINPAAADMLNIDSDSVSEFDPFFEKLNAGVCMAEFMYLDKYATEIRDITYDGKHIRIYFVPFKMDNDKTAGIVCVFEDFTEQFNLEVARREFVAEVSHELKTPLFIIKTHTETLLNGYMDDKKMAKKFLSTIETEADKMTALVRNLLDLSKFDVQKFEMKKQVFSIDQMLRGIVNRFALEAEIEDIELKYLPANELPQMYADPEQIERAIVNIVSNSIKYGEKGGYVNVAAGSMYNEVYIKVEDNGHGIPKADLEHVFDRFFRVDRARTREKGGTGLGLSIAKEIIESHGGSIVIESEYGKFTRVTINLPTANVN</sequence>
<dbReference type="SUPFAM" id="SSF158472">
    <property type="entry name" value="HAMP domain-like"/>
    <property type="match status" value="1"/>
</dbReference>
<evidence type="ECO:0000256" key="12">
    <source>
        <dbReference type="ARBA" id="ARBA00023136"/>
    </source>
</evidence>
<keyword evidence="11" id="KW-0902">Two-component regulatory system</keyword>
<comment type="subcellular location">
    <subcellularLocation>
        <location evidence="2">Membrane</location>
        <topology evidence="2">Multi-pass membrane protein</topology>
    </subcellularLocation>
</comment>
<dbReference type="Gene3D" id="3.30.565.10">
    <property type="entry name" value="Histidine kinase-like ATPase, C-terminal domain"/>
    <property type="match status" value="1"/>
</dbReference>
<evidence type="ECO:0000256" key="3">
    <source>
        <dbReference type="ARBA" id="ARBA00012438"/>
    </source>
</evidence>
<dbReference type="InterPro" id="IPR035965">
    <property type="entry name" value="PAS-like_dom_sf"/>
</dbReference>
<evidence type="ECO:0000256" key="13">
    <source>
        <dbReference type="SAM" id="Phobius"/>
    </source>
</evidence>
<dbReference type="OrthoDB" id="9813151at2"/>
<dbReference type="FunFam" id="1.10.287.130:FF:000001">
    <property type="entry name" value="Two-component sensor histidine kinase"/>
    <property type="match status" value="1"/>
</dbReference>
<dbReference type="CDD" id="cd00075">
    <property type="entry name" value="HATPase"/>
    <property type="match status" value="1"/>
</dbReference>
<dbReference type="GO" id="GO:0016020">
    <property type="term" value="C:membrane"/>
    <property type="evidence" value="ECO:0007669"/>
    <property type="project" value="UniProtKB-SubCell"/>
</dbReference>
<dbReference type="InterPro" id="IPR003594">
    <property type="entry name" value="HATPase_dom"/>
</dbReference>
<evidence type="ECO:0000313" key="18">
    <source>
        <dbReference type="Proteomes" id="UP000235589"/>
    </source>
</evidence>